<reference evidence="1" key="1">
    <citation type="submission" date="2022-11" db="EMBL/GenBank/DDBJ databases">
        <authorList>
            <person name="Mo P."/>
        </authorList>
    </citation>
    <scope>NUCLEOTIDE SEQUENCE</scope>
    <source>
        <strain evidence="1">HUAS 11-8</strain>
    </source>
</reference>
<gene>
    <name evidence="1" type="ORF">ORV05_10820</name>
</gene>
<evidence type="ECO:0000313" key="2">
    <source>
        <dbReference type="Proteomes" id="UP001163203"/>
    </source>
</evidence>
<accession>A0ABY7B7V5</accession>
<protein>
    <submittedName>
        <fullName evidence="1">Uncharacterized protein</fullName>
    </submittedName>
</protein>
<sequence>MGIWLNGPIGLGAQTRITRSGCRTVLVMVPTLAAGTRLFDLVPLIEADHRIQLVFTVPHGTSGWHGLGDYLRDQRAFVVPWRQAVEHRFDLVLAASHRHLAEVRGPILLVPHGAGAMKSREYSRKAGGATVPSTGLERDLLTYRGRVLPSVLALTHDRELDELRNRCEEAVPAAIVAGDICWDRLVAGLPLRNAYRHALGVGDEELLVTISSTWSPDSVFGRLPGLYRKILDKAPESGARVAAVLHPQIWAAHGRRQVVGWLSDCIRRGLLLLPPEEGWRATVVASDWVVGDHGSTTTYAAGIGRPVSIAACPGDNIREGSLAALVRSFAPPFRPRRSLRRQFSDASLYRERLQMEVSAAISSRPGQAAGILRAAMYRLLALTVPTGEGPSAPFPLPEPIGG</sequence>
<keyword evidence="2" id="KW-1185">Reference proteome</keyword>
<dbReference type="RefSeq" id="WP_268758320.1">
    <property type="nucleotide sequence ID" value="NZ_CP113836.1"/>
</dbReference>
<proteinExistence type="predicted"/>
<dbReference type="EMBL" id="CP113836">
    <property type="protein sequence ID" value="WAL68226.1"/>
    <property type="molecule type" value="Genomic_DNA"/>
</dbReference>
<organism evidence="1 2">
    <name type="scientific">Amycolatopsis cynarae</name>
    <dbReference type="NCBI Taxonomy" id="2995223"/>
    <lineage>
        <taxon>Bacteria</taxon>
        <taxon>Bacillati</taxon>
        <taxon>Actinomycetota</taxon>
        <taxon>Actinomycetes</taxon>
        <taxon>Pseudonocardiales</taxon>
        <taxon>Pseudonocardiaceae</taxon>
        <taxon>Amycolatopsis</taxon>
    </lineage>
</organism>
<dbReference type="Proteomes" id="UP001163203">
    <property type="component" value="Chromosome"/>
</dbReference>
<name>A0ABY7B7V5_9PSEU</name>
<evidence type="ECO:0000313" key="1">
    <source>
        <dbReference type="EMBL" id="WAL68226.1"/>
    </source>
</evidence>